<dbReference type="SUPFAM" id="SSF55781">
    <property type="entry name" value="GAF domain-like"/>
    <property type="match status" value="1"/>
</dbReference>
<dbReference type="InterPro" id="IPR003018">
    <property type="entry name" value="GAF"/>
</dbReference>
<proteinExistence type="predicted"/>
<sequence length="473" mass="54109">MIDETKRLKTLKTIAELLNQSTSKRDMVHEVLQQLIEITHFETGWFFLEEDQQVRFTASHQLPPALSYRNFEPMCSKDCYCISRYKRGVLTKATSIIGCKRIEKALQAGRTSTNEITHHATVPLRTKSRSYGLLNVASPNQSTYNDEELDLLEGLALQIGTALERIERFEEEQKRVAQLTYLHTVVQELQKARSQKDLRMKLEHQLFILFPNIHVHWQRPLDSENMLQGEFGSSQKVWMVREGLFTAIEIEVFTLLMEYVDILLLHIQLEEKEREVVKVAERSRLAQDLHDSVNQLLFSVVLTSKASLAQVKDDSIKEQVEYIHQLASQALTEMREVVANHRPAALDKGLLHGLVQYARGIGIDVDVETIGTTSLPYRIEEALWRVGQEALHNINKHAGVKEAEIYLERKAQGVRLHIVDKGRGMNLENAYQLSFGLQGMKERIEMVGGILYLESDIGEGTAVKVYIPLEEPL</sequence>
<dbReference type="SUPFAM" id="SSF55874">
    <property type="entry name" value="ATPase domain of HSP90 chaperone/DNA topoisomerase II/histidine kinase"/>
    <property type="match status" value="1"/>
</dbReference>
<dbReference type="InterPro" id="IPR036890">
    <property type="entry name" value="HATPase_C_sf"/>
</dbReference>
<keyword evidence="7" id="KW-0902">Two-component regulatory system</keyword>
<dbReference type="InterPro" id="IPR050482">
    <property type="entry name" value="Sensor_HK_TwoCompSys"/>
</dbReference>
<dbReference type="GO" id="GO:0005524">
    <property type="term" value="F:ATP binding"/>
    <property type="evidence" value="ECO:0007669"/>
    <property type="project" value="UniProtKB-KW"/>
</dbReference>
<keyword evidence="5 9" id="KW-0418">Kinase</keyword>
<protein>
    <recommendedName>
        <fullName evidence="2">histidine kinase</fullName>
        <ecNumber evidence="2">2.7.13.3</ecNumber>
    </recommendedName>
</protein>
<dbReference type="OrthoDB" id="9795828at2"/>
<gene>
    <name evidence="9" type="ORF">FN924_05295</name>
</gene>
<dbReference type="Gene3D" id="3.30.565.10">
    <property type="entry name" value="Histidine kinase-like ATPase, C-terminal domain"/>
    <property type="match status" value="1"/>
</dbReference>
<dbReference type="InterPro" id="IPR011712">
    <property type="entry name" value="Sig_transdc_His_kin_sub3_dim/P"/>
</dbReference>
<keyword evidence="3" id="KW-0808">Transferase</keyword>
<dbReference type="PROSITE" id="PS50109">
    <property type="entry name" value="HIS_KIN"/>
    <property type="match status" value="1"/>
</dbReference>
<keyword evidence="4" id="KW-0547">Nucleotide-binding</keyword>
<dbReference type="PANTHER" id="PTHR24421:SF40">
    <property type="entry name" value="SENSOR HISTIDINE KINASE YHCY"/>
    <property type="match status" value="1"/>
</dbReference>
<dbReference type="Pfam" id="PF02518">
    <property type="entry name" value="HATPase_c"/>
    <property type="match status" value="1"/>
</dbReference>
<dbReference type="RefSeq" id="WP_143892432.1">
    <property type="nucleotide sequence ID" value="NZ_CP041666.1"/>
</dbReference>
<dbReference type="Proteomes" id="UP000315215">
    <property type="component" value="Chromosome"/>
</dbReference>
<keyword evidence="6" id="KW-0067">ATP-binding</keyword>
<dbReference type="Gene3D" id="3.30.450.40">
    <property type="match status" value="1"/>
</dbReference>
<dbReference type="EMBL" id="CP041666">
    <property type="protein sequence ID" value="QDP39642.1"/>
    <property type="molecule type" value="Genomic_DNA"/>
</dbReference>
<dbReference type="InterPro" id="IPR029016">
    <property type="entry name" value="GAF-like_dom_sf"/>
</dbReference>
<evidence type="ECO:0000256" key="3">
    <source>
        <dbReference type="ARBA" id="ARBA00022679"/>
    </source>
</evidence>
<evidence type="ECO:0000256" key="1">
    <source>
        <dbReference type="ARBA" id="ARBA00000085"/>
    </source>
</evidence>
<evidence type="ECO:0000256" key="2">
    <source>
        <dbReference type="ARBA" id="ARBA00012438"/>
    </source>
</evidence>
<dbReference type="Pfam" id="PF07730">
    <property type="entry name" value="HisKA_3"/>
    <property type="match status" value="1"/>
</dbReference>
<evidence type="ECO:0000256" key="5">
    <source>
        <dbReference type="ARBA" id="ARBA00022777"/>
    </source>
</evidence>
<dbReference type="GO" id="GO:0016020">
    <property type="term" value="C:membrane"/>
    <property type="evidence" value="ECO:0007669"/>
    <property type="project" value="InterPro"/>
</dbReference>
<comment type="catalytic activity">
    <reaction evidence="1">
        <text>ATP + protein L-histidine = ADP + protein N-phospho-L-histidine.</text>
        <dbReference type="EC" id="2.7.13.3"/>
    </reaction>
</comment>
<dbReference type="EC" id="2.7.13.3" evidence="2"/>
<dbReference type="KEGG" id="aqt:FN924_05295"/>
<evidence type="ECO:0000259" key="8">
    <source>
        <dbReference type="PROSITE" id="PS50109"/>
    </source>
</evidence>
<evidence type="ECO:0000313" key="9">
    <source>
        <dbReference type="EMBL" id="QDP39642.1"/>
    </source>
</evidence>
<evidence type="ECO:0000256" key="7">
    <source>
        <dbReference type="ARBA" id="ARBA00023012"/>
    </source>
</evidence>
<accession>A0A516KE02</accession>
<dbReference type="Gene3D" id="1.20.5.1930">
    <property type="match status" value="1"/>
</dbReference>
<dbReference type="AlphaFoldDB" id="A0A516KE02"/>
<dbReference type="Pfam" id="PF13185">
    <property type="entry name" value="GAF_2"/>
    <property type="match status" value="1"/>
</dbReference>
<dbReference type="PANTHER" id="PTHR24421">
    <property type="entry name" value="NITRATE/NITRITE SENSOR PROTEIN NARX-RELATED"/>
    <property type="match status" value="1"/>
</dbReference>
<feature type="domain" description="Histidine kinase" evidence="8">
    <location>
        <begin position="284"/>
        <end position="471"/>
    </location>
</feature>
<dbReference type="InterPro" id="IPR005467">
    <property type="entry name" value="His_kinase_dom"/>
</dbReference>
<dbReference type="GO" id="GO:0000155">
    <property type="term" value="F:phosphorelay sensor kinase activity"/>
    <property type="evidence" value="ECO:0007669"/>
    <property type="project" value="InterPro"/>
</dbReference>
<evidence type="ECO:0000256" key="4">
    <source>
        <dbReference type="ARBA" id="ARBA00022741"/>
    </source>
</evidence>
<dbReference type="GO" id="GO:0046983">
    <property type="term" value="F:protein dimerization activity"/>
    <property type="evidence" value="ECO:0007669"/>
    <property type="project" value="InterPro"/>
</dbReference>
<evidence type="ECO:0000256" key="6">
    <source>
        <dbReference type="ARBA" id="ARBA00022840"/>
    </source>
</evidence>
<dbReference type="CDD" id="cd16917">
    <property type="entry name" value="HATPase_UhpB-NarQ-NarX-like"/>
    <property type="match status" value="1"/>
</dbReference>
<evidence type="ECO:0000313" key="10">
    <source>
        <dbReference type="Proteomes" id="UP000315215"/>
    </source>
</evidence>
<organism evidence="9 10">
    <name type="scientific">Radiobacillus deserti</name>
    <dbReference type="NCBI Taxonomy" id="2594883"/>
    <lineage>
        <taxon>Bacteria</taxon>
        <taxon>Bacillati</taxon>
        <taxon>Bacillota</taxon>
        <taxon>Bacilli</taxon>
        <taxon>Bacillales</taxon>
        <taxon>Bacillaceae</taxon>
        <taxon>Radiobacillus</taxon>
    </lineage>
</organism>
<keyword evidence="10" id="KW-1185">Reference proteome</keyword>
<reference evidence="9 10" key="1">
    <citation type="submission" date="2019-07" db="EMBL/GenBank/DDBJ databases">
        <authorList>
            <person name="Li J."/>
        </authorList>
    </citation>
    <scope>NUCLEOTIDE SEQUENCE [LARGE SCALE GENOMIC DNA]</scope>
    <source>
        <strain evidence="9 10">TKL69</strain>
    </source>
</reference>
<name>A0A516KE02_9BACI</name>
<dbReference type="InterPro" id="IPR003594">
    <property type="entry name" value="HATPase_dom"/>
</dbReference>